<organism evidence="1 2">
    <name type="scientific">Aphis craccivora</name>
    <name type="common">Cowpea aphid</name>
    <dbReference type="NCBI Taxonomy" id="307492"/>
    <lineage>
        <taxon>Eukaryota</taxon>
        <taxon>Metazoa</taxon>
        <taxon>Ecdysozoa</taxon>
        <taxon>Arthropoda</taxon>
        <taxon>Hexapoda</taxon>
        <taxon>Insecta</taxon>
        <taxon>Pterygota</taxon>
        <taxon>Neoptera</taxon>
        <taxon>Paraneoptera</taxon>
        <taxon>Hemiptera</taxon>
        <taxon>Sternorrhyncha</taxon>
        <taxon>Aphidomorpha</taxon>
        <taxon>Aphidoidea</taxon>
        <taxon>Aphididae</taxon>
        <taxon>Aphidini</taxon>
        <taxon>Aphis</taxon>
        <taxon>Aphis</taxon>
    </lineage>
</organism>
<dbReference type="EMBL" id="VUJU01001508">
    <property type="protein sequence ID" value="KAF0764998.1"/>
    <property type="molecule type" value="Genomic_DNA"/>
</dbReference>
<keyword evidence="1" id="KW-0548">Nucleotidyltransferase</keyword>
<keyword evidence="1" id="KW-0808">Transferase</keyword>
<protein>
    <submittedName>
        <fullName evidence="1">Reverse transcriptase domain-containing protein</fullName>
    </submittedName>
</protein>
<name>A0A6G0Z3I6_APHCR</name>
<dbReference type="GO" id="GO:0003964">
    <property type="term" value="F:RNA-directed DNA polymerase activity"/>
    <property type="evidence" value="ECO:0007669"/>
    <property type="project" value="UniProtKB-KW"/>
</dbReference>
<sequence>MNNIQILQNKFLRICLKGLWFMKNRQIHNDTGIPLIQDWIKIQFKNFYVNLNTSDDTRLYNLDNKTKKIDT</sequence>
<reference evidence="1 2" key="1">
    <citation type="submission" date="2019-08" db="EMBL/GenBank/DDBJ databases">
        <title>Whole genome of Aphis craccivora.</title>
        <authorList>
            <person name="Voronova N.V."/>
            <person name="Shulinski R.S."/>
            <person name="Bandarenka Y.V."/>
            <person name="Zhorov D.G."/>
            <person name="Warner D."/>
        </authorList>
    </citation>
    <scope>NUCLEOTIDE SEQUENCE [LARGE SCALE GENOMIC DNA]</scope>
    <source>
        <strain evidence="1">180601</strain>
        <tissue evidence="1">Whole Body</tissue>
    </source>
</reference>
<accession>A0A6G0Z3I6</accession>
<evidence type="ECO:0000313" key="2">
    <source>
        <dbReference type="Proteomes" id="UP000478052"/>
    </source>
</evidence>
<proteinExistence type="predicted"/>
<dbReference type="Proteomes" id="UP000478052">
    <property type="component" value="Unassembled WGS sequence"/>
</dbReference>
<dbReference type="AlphaFoldDB" id="A0A6G0Z3I6"/>
<dbReference type="OrthoDB" id="6818650at2759"/>
<comment type="caution">
    <text evidence="1">The sequence shown here is derived from an EMBL/GenBank/DDBJ whole genome shotgun (WGS) entry which is preliminary data.</text>
</comment>
<evidence type="ECO:0000313" key="1">
    <source>
        <dbReference type="EMBL" id="KAF0764998.1"/>
    </source>
</evidence>
<keyword evidence="1" id="KW-0695">RNA-directed DNA polymerase</keyword>
<gene>
    <name evidence="1" type="ORF">FWK35_00017749</name>
</gene>
<keyword evidence="2" id="KW-1185">Reference proteome</keyword>